<gene>
    <name evidence="1" type="ORF">GCM10009411_05050</name>
</gene>
<protein>
    <submittedName>
        <fullName evidence="1">Uncharacterized protein</fullName>
    </submittedName>
</protein>
<dbReference type="EMBL" id="BMQX01000002">
    <property type="protein sequence ID" value="GGQ07057.1"/>
    <property type="molecule type" value="Genomic_DNA"/>
</dbReference>
<keyword evidence="2" id="KW-1185">Reference proteome</keyword>
<evidence type="ECO:0000313" key="2">
    <source>
        <dbReference type="Proteomes" id="UP000619118"/>
    </source>
</evidence>
<evidence type="ECO:0000313" key="1">
    <source>
        <dbReference type="EMBL" id="GGQ07057.1"/>
    </source>
</evidence>
<proteinExistence type="predicted"/>
<comment type="caution">
    <text evidence="1">The sequence shown here is derived from an EMBL/GenBank/DDBJ whole genome shotgun (WGS) entry which is preliminary data.</text>
</comment>
<reference evidence="2" key="1">
    <citation type="journal article" date="2019" name="Int. J. Syst. Evol. Microbiol.">
        <title>The Global Catalogue of Microorganisms (GCM) 10K type strain sequencing project: providing services to taxonomists for standard genome sequencing and annotation.</title>
        <authorList>
            <consortium name="The Broad Institute Genomics Platform"/>
            <consortium name="The Broad Institute Genome Sequencing Center for Infectious Disease"/>
            <person name="Wu L."/>
            <person name="Ma J."/>
        </authorList>
    </citation>
    <scope>NUCLEOTIDE SEQUENCE [LARGE SCALE GENOMIC DNA]</scope>
    <source>
        <strain evidence="2">JCM 32306</strain>
    </source>
</reference>
<accession>A0ABQ2R0B6</accession>
<dbReference type="Proteomes" id="UP000619118">
    <property type="component" value="Unassembled WGS sequence"/>
</dbReference>
<organism evidence="1 2">
    <name type="scientific">Shewanella litoralis</name>
    <dbReference type="NCBI Taxonomy" id="2282700"/>
    <lineage>
        <taxon>Bacteria</taxon>
        <taxon>Pseudomonadati</taxon>
        <taxon>Pseudomonadota</taxon>
        <taxon>Gammaproteobacteria</taxon>
        <taxon>Alteromonadales</taxon>
        <taxon>Shewanellaceae</taxon>
        <taxon>Shewanella</taxon>
    </lineage>
</organism>
<name>A0ABQ2R0B6_9GAMM</name>
<sequence length="134" mass="15678">MELENKHELTSRVYTLNSYIYVGRSINGTCTEYIRYTQEHDGKSLYIDANALDFIFSIKDVFQKNKLRSKCLNKSDDFYKNINIYGVNIYPSIVDGKLKYEISITQTGDDVLFTIYFDSTTHAEECERERGRKP</sequence>